<dbReference type="SUPFAM" id="SSF51735">
    <property type="entry name" value="NAD(P)-binding Rossmann-fold domains"/>
    <property type="match status" value="1"/>
</dbReference>
<dbReference type="Gene3D" id="3.40.50.720">
    <property type="entry name" value="NAD(P)-binding Rossmann-like Domain"/>
    <property type="match status" value="1"/>
</dbReference>
<accession>A6W4G1</accession>
<dbReference type="HOGENOM" id="CLU_049717_2_0_11"/>
<dbReference type="InterPro" id="IPR001509">
    <property type="entry name" value="Epimerase_deHydtase"/>
</dbReference>
<feature type="domain" description="NAD-dependent epimerase/dehydratase" evidence="1">
    <location>
        <begin position="7"/>
        <end position="213"/>
    </location>
</feature>
<dbReference type="Proteomes" id="UP000001116">
    <property type="component" value="Chromosome"/>
</dbReference>
<dbReference type="AlphaFoldDB" id="A6W4G1"/>
<name>A6W4G1_KINRD</name>
<sequence length="307" mass="31619">MIPPAHVVLGGNGVVGRETLRALLAAGHVPASVGRRPPAVEGVVPVTADLLDPADVTRALHGAEVAYLVAGLPYSSRTWARQWPVIVGNVADAALAEGTHLVHLDNVYAYGRVEGAMTEDTPIAPVSRKGRVRAAALDLLAAAAARGLVVTTARSADFYGPGASTSAFNTFALDRIAAGRTGTWLLDADQPHSLTYTPDVGDALAVLGTAPQARGRTWHLPTAPALTGREHVRLAAGPDARTAVMGLTALRIGALFSTAARETLEMSYQHTAPYVFDSTAFETAFGLTPTPAAEGVAAALAAARAGS</sequence>
<evidence type="ECO:0000259" key="1">
    <source>
        <dbReference type="Pfam" id="PF01370"/>
    </source>
</evidence>
<dbReference type="OrthoDB" id="8205493at2"/>
<dbReference type="InterPro" id="IPR036291">
    <property type="entry name" value="NAD(P)-bd_dom_sf"/>
</dbReference>
<evidence type="ECO:0000313" key="3">
    <source>
        <dbReference type="Proteomes" id="UP000001116"/>
    </source>
</evidence>
<dbReference type="Pfam" id="PF01370">
    <property type="entry name" value="Epimerase"/>
    <property type="match status" value="1"/>
</dbReference>
<proteinExistence type="predicted"/>
<dbReference type="eggNOG" id="COG0451">
    <property type="taxonomic scope" value="Bacteria"/>
</dbReference>
<dbReference type="KEGG" id="kra:Krad_0209"/>
<dbReference type="RefSeq" id="WP_012085477.1">
    <property type="nucleotide sequence ID" value="NC_009664.2"/>
</dbReference>
<dbReference type="STRING" id="266940.Krad_0209"/>
<evidence type="ECO:0000313" key="2">
    <source>
        <dbReference type="EMBL" id="ABS01700.1"/>
    </source>
</evidence>
<reference evidence="3" key="1">
    <citation type="journal article" date="2008" name="PLoS ONE">
        <title>Survival in nuclear waste, extreme resistance, and potential applications gleaned from the genome sequence of Kineococcus radiotolerans SRS30216.</title>
        <authorList>
            <person name="Bagwell C.E."/>
            <person name="Bhat S."/>
            <person name="Hawkins G.M."/>
            <person name="Smith B.W."/>
            <person name="Biswas T."/>
            <person name="Hoover T.R."/>
            <person name="Saunders E."/>
            <person name="Han C.S."/>
            <person name="Tsodikov O.V."/>
            <person name="Shimkets L.J."/>
        </authorList>
    </citation>
    <scope>NUCLEOTIDE SEQUENCE [LARGE SCALE GENOMIC DNA]</scope>
    <source>
        <strain evidence="3">ATCC BAA-149 / DSM 14245 / SRS30216</strain>
    </source>
</reference>
<gene>
    <name evidence="2" type="ordered locus">Krad_0209</name>
</gene>
<organism evidence="2 3">
    <name type="scientific">Kineococcus radiotolerans (strain ATCC BAA-149 / DSM 14245 / SRS30216)</name>
    <dbReference type="NCBI Taxonomy" id="266940"/>
    <lineage>
        <taxon>Bacteria</taxon>
        <taxon>Bacillati</taxon>
        <taxon>Actinomycetota</taxon>
        <taxon>Actinomycetes</taxon>
        <taxon>Kineosporiales</taxon>
        <taxon>Kineosporiaceae</taxon>
        <taxon>Kineococcus</taxon>
    </lineage>
</organism>
<dbReference type="EMBL" id="CP000750">
    <property type="protein sequence ID" value="ABS01700.1"/>
    <property type="molecule type" value="Genomic_DNA"/>
</dbReference>
<keyword evidence="3" id="KW-1185">Reference proteome</keyword>
<protein>
    <submittedName>
        <fullName evidence="2">NAD-dependent epimerase/dehydratase</fullName>
    </submittedName>
</protein>